<evidence type="ECO:0000256" key="7">
    <source>
        <dbReference type="ARBA" id="ARBA00022806"/>
    </source>
</evidence>
<dbReference type="GO" id="GO:0008270">
    <property type="term" value="F:zinc ion binding"/>
    <property type="evidence" value="ECO:0007669"/>
    <property type="project" value="UniProtKB-KW"/>
</dbReference>
<evidence type="ECO:0000256" key="14">
    <source>
        <dbReference type="ARBA" id="ARBA00083389"/>
    </source>
</evidence>
<sequence length="997" mass="113252">MHRGGTSPGRGRGGGPNRRGGRGGRGRGGGHPSGLSGKDIGLYYARRGKERKKKAEVENRSVVTLSKKEESHLTSLLREQECKMETEYVSDPFQEGASNTSAAPNSFQAASSGSSSSTSVKNEPFNDGYCDVDYDSLLQQFDGVFKDEEKVKVKVEHAWQNSKTNLSGTHYCSLETDDEMEQFFKDDLKTKFQSQKFNQMLEFRKKLPSYQMRKEIMDTIAENQVCVIDGQTGCGKTTQVAQFILEDCIEKGRGSGCHIICTQPRRISAVSVAERVASERNEALGKSCGYQIRLDCKLPRDRGSILYCTTGILLQRLVSDPYMLNITHIILDEIHERDIMSDFLLIIIKDVIPHRPDLKVILMSATLNAEEFSQYFGNCPMLHIPGFTFPVQEHYLEDTLSMINYRVHMRAQQPQKIFHGKQRYEQQRERDQLVDYLYSIENKYAPDVLETIENMDFKQIDVNLVAQLIQHICSNFDDGAILVFLPGWGDITKLHDLLMKNPVFRSDRFVVIPLHSMLPTASQKQIFETPPVGVRKIVIATNIAETSITIPDVVYVINGGKTKVQAYDVDVNVSSLLPQWGSKASARQRRGRAGRVKAGVCFHLFTQYHWDNFADYTLPEILRTPLESLCLQIKQLRLGRVEEFLSKAMQSPEQKAIENAIKSLKQMGAFDDHEELTALGYHLARLPVVPRVGRMILFGAIFSCLDPVLTIAGSLDFKEPFYIPLHKEREADEKRRELAKRSQSDYIMLVNAFKGWEDAKRHQNAREYCWRYFLSESTLRMIENMKKQFAQLLYDIGFLSSPQVKDPKANCFSNNTKLVKAVMCAGLYPHVIKVVPPHNQYKKPNQPSRPPKLYTEQYGRVKIHPKSVNEKETNYESLWMVYHKIMKSTSLFVHDCSVVTPFALLFFGGTITFKQEEGMDTICVDDIIKFHSPLKIANLVKRLRVELDGLLSKKITTPSVELFAGGRDKSRDHHILTAIIDLITTETVKAKSASGYK</sequence>
<keyword evidence="10" id="KW-0175">Coiled coil</keyword>
<dbReference type="CDD" id="cd18791">
    <property type="entry name" value="SF2_C_RHA"/>
    <property type="match status" value="1"/>
</dbReference>
<dbReference type="Pfam" id="PF00271">
    <property type="entry name" value="Helicase_C"/>
    <property type="match status" value="1"/>
</dbReference>
<evidence type="ECO:0000313" key="18">
    <source>
        <dbReference type="EnsemblMetazoa" id="CLYHEMP022240.2"/>
    </source>
</evidence>
<keyword evidence="7" id="KW-0347">Helicase</keyword>
<comment type="similarity">
    <text evidence="1">Belongs to the DEAD box helicase family. DEAH subfamily.</text>
</comment>
<evidence type="ECO:0000259" key="16">
    <source>
        <dbReference type="PROSITE" id="PS51192"/>
    </source>
</evidence>
<dbReference type="InterPro" id="IPR001650">
    <property type="entry name" value="Helicase_C-like"/>
</dbReference>
<keyword evidence="5" id="KW-0863">Zinc-finger</keyword>
<dbReference type="PROSITE" id="PS51194">
    <property type="entry name" value="HELICASE_CTER"/>
    <property type="match status" value="1"/>
</dbReference>
<keyword evidence="8" id="KW-0862">Zinc</keyword>
<dbReference type="GO" id="GO:0005634">
    <property type="term" value="C:nucleus"/>
    <property type="evidence" value="ECO:0007669"/>
    <property type="project" value="TreeGrafter"/>
</dbReference>
<keyword evidence="3" id="KW-0479">Metal-binding</keyword>
<dbReference type="FunFam" id="3.40.50.300:FF:000325">
    <property type="entry name" value="ATP-dependent RNA helicase DHX29"/>
    <property type="match status" value="1"/>
</dbReference>
<dbReference type="InterPro" id="IPR014001">
    <property type="entry name" value="Helicase_ATP-bd"/>
</dbReference>
<dbReference type="OrthoDB" id="5600252at2759"/>
<evidence type="ECO:0000256" key="10">
    <source>
        <dbReference type="ARBA" id="ARBA00023054"/>
    </source>
</evidence>
<dbReference type="GO" id="GO:0005524">
    <property type="term" value="F:ATP binding"/>
    <property type="evidence" value="ECO:0007669"/>
    <property type="project" value="UniProtKB-KW"/>
</dbReference>
<dbReference type="InterPro" id="IPR011545">
    <property type="entry name" value="DEAD/DEAH_box_helicase_dom"/>
</dbReference>
<feature type="domain" description="Helicase C-terminal" evidence="17">
    <location>
        <begin position="467"/>
        <end position="637"/>
    </location>
</feature>
<keyword evidence="6" id="KW-0378">Hydrolase</keyword>
<dbReference type="Pfam" id="PF04408">
    <property type="entry name" value="WHD_HA2"/>
    <property type="match status" value="1"/>
</dbReference>
<dbReference type="InterPro" id="IPR048333">
    <property type="entry name" value="HA2_WH"/>
</dbReference>
<dbReference type="InterPro" id="IPR011709">
    <property type="entry name" value="DEAD-box_helicase_OB_fold"/>
</dbReference>
<proteinExistence type="inferred from homology"/>
<feature type="region of interest" description="Disordered" evidence="15">
    <location>
        <begin position="93"/>
        <end position="121"/>
    </location>
</feature>
<dbReference type="FunFam" id="1.20.120.1080:FF:000002">
    <property type="entry name" value="Putative ATP-dependent RNA helicase DHX36"/>
    <property type="match status" value="1"/>
</dbReference>
<comment type="function">
    <text evidence="12">Probable ATP-binding RNA helicase.</text>
</comment>
<dbReference type="RefSeq" id="XP_066916622.1">
    <property type="nucleotide sequence ID" value="XM_067060521.1"/>
</dbReference>
<evidence type="ECO:0000259" key="17">
    <source>
        <dbReference type="PROSITE" id="PS51194"/>
    </source>
</evidence>
<dbReference type="GO" id="GO:0002151">
    <property type="term" value="F:G-quadruplex RNA binding"/>
    <property type="evidence" value="ECO:0007669"/>
    <property type="project" value="TreeGrafter"/>
</dbReference>
<dbReference type="EnsemblMetazoa" id="CLYHEMT022240.2">
    <property type="protein sequence ID" value="CLYHEMP022240.2"/>
    <property type="gene ID" value="CLYHEMG022240"/>
</dbReference>
<evidence type="ECO:0000256" key="1">
    <source>
        <dbReference type="ARBA" id="ARBA00008792"/>
    </source>
</evidence>
<dbReference type="AlphaFoldDB" id="A0A7M5XFU7"/>
<dbReference type="SUPFAM" id="SSF52540">
    <property type="entry name" value="P-loop containing nucleoside triphosphate hydrolases"/>
    <property type="match status" value="1"/>
</dbReference>
<evidence type="ECO:0000256" key="3">
    <source>
        <dbReference type="ARBA" id="ARBA00022723"/>
    </source>
</evidence>
<keyword evidence="9" id="KW-0067">ATP-binding</keyword>
<evidence type="ECO:0000256" key="2">
    <source>
        <dbReference type="ARBA" id="ARBA00012552"/>
    </source>
</evidence>
<dbReference type="GO" id="GO:0016787">
    <property type="term" value="F:hydrolase activity"/>
    <property type="evidence" value="ECO:0007669"/>
    <property type="project" value="UniProtKB-KW"/>
</dbReference>
<dbReference type="SMART" id="SM00847">
    <property type="entry name" value="HA2"/>
    <property type="match status" value="1"/>
</dbReference>
<evidence type="ECO:0000256" key="8">
    <source>
        <dbReference type="ARBA" id="ARBA00022833"/>
    </source>
</evidence>
<dbReference type="Gene3D" id="1.20.120.1080">
    <property type="match status" value="1"/>
</dbReference>
<dbReference type="InterPro" id="IPR027417">
    <property type="entry name" value="P-loop_NTPase"/>
</dbReference>
<feature type="compositionally biased region" description="Gly residues" evidence="15">
    <location>
        <begin position="1"/>
        <end position="18"/>
    </location>
</feature>
<dbReference type="Pfam" id="PF26026">
    <property type="entry name" value="RNA_hel_CTD"/>
    <property type="match status" value="1"/>
</dbReference>
<evidence type="ECO:0000256" key="15">
    <source>
        <dbReference type="SAM" id="MobiDB-lite"/>
    </source>
</evidence>
<evidence type="ECO:0000256" key="4">
    <source>
        <dbReference type="ARBA" id="ARBA00022741"/>
    </source>
</evidence>
<dbReference type="SMART" id="SM00487">
    <property type="entry name" value="DEXDc"/>
    <property type="match status" value="1"/>
</dbReference>
<dbReference type="GO" id="GO:0005737">
    <property type="term" value="C:cytoplasm"/>
    <property type="evidence" value="ECO:0007669"/>
    <property type="project" value="TreeGrafter"/>
</dbReference>
<dbReference type="PANTHER" id="PTHR18934">
    <property type="entry name" value="ATP-DEPENDENT RNA HELICASE"/>
    <property type="match status" value="1"/>
</dbReference>
<organism evidence="18 19">
    <name type="scientific">Clytia hemisphaerica</name>
    <dbReference type="NCBI Taxonomy" id="252671"/>
    <lineage>
        <taxon>Eukaryota</taxon>
        <taxon>Metazoa</taxon>
        <taxon>Cnidaria</taxon>
        <taxon>Hydrozoa</taxon>
        <taxon>Hydroidolina</taxon>
        <taxon>Leptothecata</taxon>
        <taxon>Obeliida</taxon>
        <taxon>Clytiidae</taxon>
        <taxon>Clytia</taxon>
    </lineage>
</organism>
<dbReference type="GO" id="GO:0003678">
    <property type="term" value="F:DNA helicase activity"/>
    <property type="evidence" value="ECO:0007669"/>
    <property type="project" value="TreeGrafter"/>
</dbReference>
<dbReference type="PANTHER" id="PTHR18934:SF237">
    <property type="entry name" value="ATP-DEPENDENT DNA_RNA HELICASE DHX36"/>
    <property type="match status" value="1"/>
</dbReference>
<evidence type="ECO:0000256" key="5">
    <source>
        <dbReference type="ARBA" id="ARBA00022771"/>
    </source>
</evidence>
<evidence type="ECO:0000256" key="13">
    <source>
        <dbReference type="ARBA" id="ARBA00071682"/>
    </source>
</evidence>
<evidence type="ECO:0000256" key="11">
    <source>
        <dbReference type="ARBA" id="ARBA00047984"/>
    </source>
</evidence>
<accession>A0A7M5XFU7</accession>
<keyword evidence="19" id="KW-1185">Reference proteome</keyword>
<dbReference type="Proteomes" id="UP000594262">
    <property type="component" value="Unplaced"/>
</dbReference>
<dbReference type="InterPro" id="IPR059023">
    <property type="entry name" value="RNA_hel_CTD"/>
</dbReference>
<dbReference type="Pfam" id="PF00270">
    <property type="entry name" value="DEAD"/>
    <property type="match status" value="1"/>
</dbReference>
<dbReference type="Gene3D" id="3.40.50.300">
    <property type="entry name" value="P-loop containing nucleotide triphosphate hydrolases"/>
    <property type="match status" value="2"/>
</dbReference>
<reference evidence="18" key="1">
    <citation type="submission" date="2021-01" db="UniProtKB">
        <authorList>
            <consortium name="EnsemblMetazoa"/>
        </authorList>
    </citation>
    <scope>IDENTIFICATION</scope>
</reference>
<feature type="domain" description="Helicase ATP-binding" evidence="16">
    <location>
        <begin position="217"/>
        <end position="385"/>
    </location>
</feature>
<feature type="compositionally biased region" description="Polar residues" evidence="15">
    <location>
        <begin position="96"/>
        <end position="110"/>
    </location>
</feature>
<dbReference type="FunFam" id="3.40.50.300:FF:000284">
    <property type="entry name" value="probable ATP-dependent RNA helicase YTHDC2"/>
    <property type="match status" value="1"/>
</dbReference>
<evidence type="ECO:0000313" key="19">
    <source>
        <dbReference type="Proteomes" id="UP000594262"/>
    </source>
</evidence>
<dbReference type="Pfam" id="PF21010">
    <property type="entry name" value="HA2_C"/>
    <property type="match status" value="1"/>
</dbReference>
<evidence type="ECO:0000256" key="9">
    <source>
        <dbReference type="ARBA" id="ARBA00022840"/>
    </source>
</evidence>
<evidence type="ECO:0000256" key="12">
    <source>
        <dbReference type="ARBA" id="ARBA00057709"/>
    </source>
</evidence>
<evidence type="ECO:0000256" key="6">
    <source>
        <dbReference type="ARBA" id="ARBA00022801"/>
    </source>
</evidence>
<name>A0A7M5XFU7_9CNID</name>
<dbReference type="PROSITE" id="PS51192">
    <property type="entry name" value="HELICASE_ATP_BIND_1"/>
    <property type="match status" value="1"/>
</dbReference>
<feature type="region of interest" description="Disordered" evidence="15">
    <location>
        <begin position="1"/>
        <end position="74"/>
    </location>
</feature>
<protein>
    <recommendedName>
        <fullName evidence="13">Putative ATP-dependent RNA helicase DHX57</fullName>
        <ecNumber evidence="2">3.6.4.13</ecNumber>
    </recommendedName>
    <alternativeName>
        <fullName evidence="14">DEAH box protein 57</fullName>
    </alternativeName>
</protein>
<dbReference type="Pfam" id="PF07717">
    <property type="entry name" value="OB_NTP_bind"/>
    <property type="match status" value="1"/>
</dbReference>
<dbReference type="GO" id="GO:0003724">
    <property type="term" value="F:RNA helicase activity"/>
    <property type="evidence" value="ECO:0007669"/>
    <property type="project" value="UniProtKB-EC"/>
</dbReference>
<keyword evidence="4" id="KW-0547">Nucleotide-binding</keyword>
<dbReference type="GeneID" id="136803796"/>
<comment type="catalytic activity">
    <reaction evidence="11">
        <text>ATP + H2O = ADP + phosphate + H(+)</text>
        <dbReference type="Rhea" id="RHEA:13065"/>
        <dbReference type="ChEBI" id="CHEBI:15377"/>
        <dbReference type="ChEBI" id="CHEBI:15378"/>
        <dbReference type="ChEBI" id="CHEBI:30616"/>
        <dbReference type="ChEBI" id="CHEBI:43474"/>
        <dbReference type="ChEBI" id="CHEBI:456216"/>
        <dbReference type="EC" id="3.6.4.13"/>
    </reaction>
</comment>
<dbReference type="EC" id="3.6.4.13" evidence="2"/>
<dbReference type="SMART" id="SM00490">
    <property type="entry name" value="HELICc"/>
    <property type="match status" value="1"/>
</dbReference>
<dbReference type="InterPro" id="IPR007502">
    <property type="entry name" value="Helicase-assoc_dom"/>
</dbReference>